<feature type="transmembrane region" description="Helical" evidence="6">
    <location>
        <begin position="436"/>
        <end position="456"/>
    </location>
</feature>
<keyword evidence="4 6" id="KW-1133">Transmembrane helix</keyword>
<organism evidence="8 9">
    <name type="scientific">Luedemannella helvata</name>
    <dbReference type="NCBI Taxonomy" id="349315"/>
    <lineage>
        <taxon>Bacteria</taxon>
        <taxon>Bacillati</taxon>
        <taxon>Actinomycetota</taxon>
        <taxon>Actinomycetes</taxon>
        <taxon>Micromonosporales</taxon>
        <taxon>Micromonosporaceae</taxon>
        <taxon>Luedemannella</taxon>
    </lineage>
</organism>
<feature type="transmembrane region" description="Helical" evidence="6">
    <location>
        <begin position="117"/>
        <end position="137"/>
    </location>
</feature>
<name>A0ABN2KJW8_9ACTN</name>
<feature type="transmembrane region" description="Helical" evidence="6">
    <location>
        <begin position="174"/>
        <end position="193"/>
    </location>
</feature>
<sequence length="530" mass="53736">MLPDLVAAPRAGRRTAIGVTGAAVLLAALDAYVVVTILVTLAKDLSVPVNHLERITPVVTGYLLGYVAGMPLLGSLSDRYGRRPLIQVCLAGFAIGSALTALAPSVGLLVAGRAIQGLAGGALLPVTMALVGDLFAAASRSVTLGVVGAAQELGSVLGPLYGAGVAAWLGWRGIFWINVPLTVIAMVAVHFALRPFRGTSGSAPPASADGAGVPGVRPASGVDVVGGLLLAGALGLLVVGLHNPDPEHAVLPPWGPATLAAAGVAFLAFLAWEVFAGRTGRARLFDPTGVARGPFLAALGASFAAGTALMVTLVDVELVAQTALRLDSTGATLVLVRFLAALPVGAVIGGWLAPRAGERWVTFGGLGAAAAAYALMSRWPGDVLAARYDLGFVSLPRLDTDLVLAGLGLGLVIAPLSSVVLRLAPAARHGTASAAIVLARMMGMLIGVAALTAWGLHRFKELTADLATPLPFGVTREEFQRQSEAYAVALNAALRTEYSEIFAVTAVVCAVGALLGLCLSDRAAAAEPSP</sequence>
<dbReference type="InterPro" id="IPR011701">
    <property type="entry name" value="MFS"/>
</dbReference>
<evidence type="ECO:0000256" key="6">
    <source>
        <dbReference type="SAM" id="Phobius"/>
    </source>
</evidence>
<dbReference type="SUPFAM" id="SSF103473">
    <property type="entry name" value="MFS general substrate transporter"/>
    <property type="match status" value="1"/>
</dbReference>
<feature type="transmembrane region" description="Helical" evidence="6">
    <location>
        <begin position="224"/>
        <end position="242"/>
    </location>
</feature>
<comment type="caution">
    <text evidence="8">The sequence shown here is derived from an EMBL/GenBank/DDBJ whole genome shotgun (WGS) entry which is preliminary data.</text>
</comment>
<feature type="transmembrane region" description="Helical" evidence="6">
    <location>
        <begin position="295"/>
        <end position="314"/>
    </location>
</feature>
<gene>
    <name evidence="8" type="ORF">GCM10009681_31750</name>
</gene>
<dbReference type="InterPro" id="IPR020846">
    <property type="entry name" value="MFS_dom"/>
</dbReference>
<feature type="transmembrane region" description="Helical" evidence="6">
    <location>
        <begin position="54"/>
        <end position="73"/>
    </location>
</feature>
<dbReference type="Gene3D" id="1.20.1250.20">
    <property type="entry name" value="MFS general substrate transporter like domains"/>
    <property type="match status" value="1"/>
</dbReference>
<keyword evidence="9" id="KW-1185">Reference proteome</keyword>
<keyword evidence="5 6" id="KW-0472">Membrane</keyword>
<dbReference type="InterPro" id="IPR036259">
    <property type="entry name" value="MFS_trans_sf"/>
</dbReference>
<dbReference type="Pfam" id="PF07690">
    <property type="entry name" value="MFS_1"/>
    <property type="match status" value="1"/>
</dbReference>
<dbReference type="PANTHER" id="PTHR23501:SF191">
    <property type="entry name" value="VACUOLAR BASIC AMINO ACID TRANSPORTER 4"/>
    <property type="match status" value="1"/>
</dbReference>
<keyword evidence="3 6" id="KW-0812">Transmembrane</keyword>
<evidence type="ECO:0000313" key="8">
    <source>
        <dbReference type="EMBL" id="GAA1758174.1"/>
    </source>
</evidence>
<evidence type="ECO:0000256" key="3">
    <source>
        <dbReference type="ARBA" id="ARBA00022692"/>
    </source>
</evidence>
<dbReference type="CDD" id="cd17321">
    <property type="entry name" value="MFS_MMR_MDR_like"/>
    <property type="match status" value="1"/>
</dbReference>
<feature type="transmembrane region" description="Helical" evidence="6">
    <location>
        <begin position="334"/>
        <end position="353"/>
    </location>
</feature>
<comment type="subcellular location">
    <subcellularLocation>
        <location evidence="1">Cell inner membrane</location>
        <topology evidence="1">Multi-pass membrane protein</topology>
    </subcellularLocation>
</comment>
<feature type="transmembrane region" description="Helical" evidence="6">
    <location>
        <begin position="85"/>
        <end position="111"/>
    </location>
</feature>
<evidence type="ECO:0000259" key="7">
    <source>
        <dbReference type="PROSITE" id="PS50850"/>
    </source>
</evidence>
<accession>A0ABN2KJW8</accession>
<dbReference type="Gene3D" id="1.20.1720.10">
    <property type="entry name" value="Multidrug resistance protein D"/>
    <property type="match status" value="1"/>
</dbReference>
<feature type="transmembrane region" description="Helical" evidence="6">
    <location>
        <begin position="144"/>
        <end position="168"/>
    </location>
</feature>
<evidence type="ECO:0000313" key="9">
    <source>
        <dbReference type="Proteomes" id="UP001500655"/>
    </source>
</evidence>
<feature type="transmembrane region" description="Helical" evidence="6">
    <location>
        <begin position="360"/>
        <end position="379"/>
    </location>
</feature>
<reference evidence="8 9" key="1">
    <citation type="journal article" date="2019" name="Int. J. Syst. Evol. Microbiol.">
        <title>The Global Catalogue of Microorganisms (GCM) 10K type strain sequencing project: providing services to taxonomists for standard genome sequencing and annotation.</title>
        <authorList>
            <consortium name="The Broad Institute Genomics Platform"/>
            <consortium name="The Broad Institute Genome Sequencing Center for Infectious Disease"/>
            <person name="Wu L."/>
            <person name="Ma J."/>
        </authorList>
    </citation>
    <scope>NUCLEOTIDE SEQUENCE [LARGE SCALE GENOMIC DNA]</scope>
    <source>
        <strain evidence="8 9">JCM 13249</strain>
    </source>
</reference>
<evidence type="ECO:0000256" key="1">
    <source>
        <dbReference type="ARBA" id="ARBA00004429"/>
    </source>
</evidence>
<feature type="transmembrane region" description="Helical" evidence="6">
    <location>
        <begin position="402"/>
        <end position="424"/>
    </location>
</feature>
<dbReference type="PANTHER" id="PTHR23501">
    <property type="entry name" value="MAJOR FACILITATOR SUPERFAMILY"/>
    <property type="match status" value="1"/>
</dbReference>
<proteinExistence type="predicted"/>
<evidence type="ECO:0000256" key="4">
    <source>
        <dbReference type="ARBA" id="ARBA00022989"/>
    </source>
</evidence>
<dbReference type="Proteomes" id="UP001500655">
    <property type="component" value="Unassembled WGS sequence"/>
</dbReference>
<feature type="transmembrane region" description="Helical" evidence="6">
    <location>
        <begin position="254"/>
        <end position="275"/>
    </location>
</feature>
<feature type="transmembrane region" description="Helical" evidence="6">
    <location>
        <begin position="501"/>
        <end position="519"/>
    </location>
</feature>
<protein>
    <submittedName>
        <fullName evidence="8">Aminoglycoside/tetracycline transporter</fullName>
    </submittedName>
</protein>
<dbReference type="EMBL" id="BAAALS010000014">
    <property type="protein sequence ID" value="GAA1758174.1"/>
    <property type="molecule type" value="Genomic_DNA"/>
</dbReference>
<dbReference type="PROSITE" id="PS50850">
    <property type="entry name" value="MFS"/>
    <property type="match status" value="1"/>
</dbReference>
<feature type="transmembrane region" description="Helical" evidence="6">
    <location>
        <begin position="21"/>
        <end position="42"/>
    </location>
</feature>
<dbReference type="RefSeq" id="WP_344082236.1">
    <property type="nucleotide sequence ID" value="NZ_BAAALS010000014.1"/>
</dbReference>
<evidence type="ECO:0000256" key="5">
    <source>
        <dbReference type="ARBA" id="ARBA00023136"/>
    </source>
</evidence>
<feature type="domain" description="Major facilitator superfamily (MFS) profile" evidence="7">
    <location>
        <begin position="16"/>
        <end position="524"/>
    </location>
</feature>
<evidence type="ECO:0000256" key="2">
    <source>
        <dbReference type="ARBA" id="ARBA00022448"/>
    </source>
</evidence>
<keyword evidence="2" id="KW-0813">Transport</keyword>